<dbReference type="SUPFAM" id="SSF53474">
    <property type="entry name" value="alpha/beta-Hydrolases"/>
    <property type="match status" value="1"/>
</dbReference>
<dbReference type="Proteomes" id="UP000538931">
    <property type="component" value="Unassembled WGS sequence"/>
</dbReference>
<dbReference type="InterPro" id="IPR050585">
    <property type="entry name" value="Xaa-Pro_dipeptidyl-ppase/CocE"/>
</dbReference>
<feature type="domain" description="Peptidase S9 prolyl oligopeptidase catalytic" evidence="1">
    <location>
        <begin position="414"/>
        <end position="618"/>
    </location>
</feature>
<protein>
    <submittedName>
        <fullName evidence="2">S9 family peptidase</fullName>
    </submittedName>
</protein>
<organism evidence="2 3">
    <name type="scientific">Marinobacterium marinum</name>
    <dbReference type="NCBI Taxonomy" id="2756129"/>
    <lineage>
        <taxon>Bacteria</taxon>
        <taxon>Pseudomonadati</taxon>
        <taxon>Pseudomonadota</taxon>
        <taxon>Gammaproteobacteria</taxon>
        <taxon>Oceanospirillales</taxon>
        <taxon>Oceanospirillaceae</taxon>
        <taxon>Marinobacterium</taxon>
    </lineage>
</organism>
<gene>
    <name evidence="2" type="ORF">H1S06_07340</name>
</gene>
<sequence>MAELRPTAREAVTAMHDYAGLRFYRDSILGVSFEAGTGRNRLCRFQAGQAISMLPEVFSVRSRVHEYGGGAWCLAGDQVCFVNEQDQQVWCVDLPGQGRPQQLTFAEGTRFADMLYVPVLQSVLAISECHTGVGTEASNRLVVIDLHRGSVNTLAEGADFYSSPAISPNGQQLAWVEWDHPRQPWCSTRLVLAQLNLEGEIVQRQVISDSYLEAAWAQPRFAPDGRLHAVVDRDNWWRIEVYTDTGWKALGPACPSNTEFTTAPWQFGLATYGWNAAGELLALGQCGGYSTLWRYDERGWQILRPGLEQTPTRLHSLVCQDNRMACVAEFGGCEPAILELSGSEHEDGVVPCRIVHGGSRPEFVPSLPVSLSIGEDEHEIPCFLYRPLDASPGQPLPTVIWTHGGPTATTAPVFKPAIQYWTRRGFMIVDVNYRGSTGYGRDYRMQLAGQWGCADVDDVVRVARALIQQGMADADAVFIRGNSAGGYTTLNALRHTDLFRGGASLYGVSDPARLGQLTHKFESRYLHWLIGAPDREAERYRVRSPLLNAGQIDVPVIFFQGEQDRVVLPEQTRDMAACLMARQIRVETHFFADEAHGFRRPENQAQVLEQELAFFRSIMALPAD</sequence>
<dbReference type="AlphaFoldDB" id="A0A7W1WY06"/>
<reference evidence="2 3" key="1">
    <citation type="submission" date="2020-07" db="EMBL/GenBank/DDBJ databases">
        <title>Bacterium isolated from marien macroalgae.</title>
        <authorList>
            <person name="Zhu K."/>
            <person name="Lu D."/>
            <person name="Du Z."/>
        </authorList>
    </citation>
    <scope>NUCLEOTIDE SEQUENCE [LARGE SCALE GENOMIC DNA]</scope>
    <source>
        <strain evidence="2 3">3-1745</strain>
    </source>
</reference>
<accession>A0A7W1WY06</accession>
<dbReference type="Gene3D" id="2.120.10.30">
    <property type="entry name" value="TolB, C-terminal domain"/>
    <property type="match status" value="1"/>
</dbReference>
<dbReference type="PANTHER" id="PTHR43056:SF5">
    <property type="entry name" value="PEPTIDASE S9 PROLYL OLIGOPEPTIDASE CATALYTIC DOMAIN-CONTAINING PROTEIN"/>
    <property type="match status" value="1"/>
</dbReference>
<comment type="caution">
    <text evidence="2">The sequence shown here is derived from an EMBL/GenBank/DDBJ whole genome shotgun (WGS) entry which is preliminary data.</text>
</comment>
<dbReference type="GO" id="GO:0008236">
    <property type="term" value="F:serine-type peptidase activity"/>
    <property type="evidence" value="ECO:0007669"/>
    <property type="project" value="InterPro"/>
</dbReference>
<dbReference type="InterPro" id="IPR001375">
    <property type="entry name" value="Peptidase_S9_cat"/>
</dbReference>
<dbReference type="GO" id="GO:0006508">
    <property type="term" value="P:proteolysis"/>
    <property type="evidence" value="ECO:0007669"/>
    <property type="project" value="InterPro"/>
</dbReference>
<dbReference type="PANTHER" id="PTHR43056">
    <property type="entry name" value="PEPTIDASE S9 PROLYL OLIGOPEPTIDASE"/>
    <property type="match status" value="1"/>
</dbReference>
<dbReference type="InterPro" id="IPR029058">
    <property type="entry name" value="AB_hydrolase_fold"/>
</dbReference>
<keyword evidence="3" id="KW-1185">Reference proteome</keyword>
<name>A0A7W1WY06_9GAMM</name>
<proteinExistence type="predicted"/>
<dbReference type="EMBL" id="JACEMT010000043">
    <property type="protein sequence ID" value="MBA4502176.1"/>
    <property type="molecule type" value="Genomic_DNA"/>
</dbReference>
<evidence type="ECO:0000313" key="2">
    <source>
        <dbReference type="EMBL" id="MBA4502176.1"/>
    </source>
</evidence>
<dbReference type="RefSeq" id="WP_181738741.1">
    <property type="nucleotide sequence ID" value="NZ_JACEMT010000043.1"/>
</dbReference>
<dbReference type="Gene3D" id="3.40.50.1820">
    <property type="entry name" value="alpha/beta hydrolase"/>
    <property type="match status" value="1"/>
</dbReference>
<evidence type="ECO:0000313" key="3">
    <source>
        <dbReference type="Proteomes" id="UP000538931"/>
    </source>
</evidence>
<dbReference type="InterPro" id="IPR011042">
    <property type="entry name" value="6-blade_b-propeller_TolB-like"/>
</dbReference>
<evidence type="ECO:0000259" key="1">
    <source>
        <dbReference type="Pfam" id="PF00326"/>
    </source>
</evidence>
<dbReference type="SUPFAM" id="SSF69322">
    <property type="entry name" value="Tricorn protease domain 2"/>
    <property type="match status" value="1"/>
</dbReference>
<dbReference type="Pfam" id="PF00326">
    <property type="entry name" value="Peptidase_S9"/>
    <property type="match status" value="1"/>
</dbReference>